<dbReference type="AlphaFoldDB" id="A0A3S9PBK5"/>
<dbReference type="Gene3D" id="1.50.10.140">
    <property type="match status" value="1"/>
</dbReference>
<feature type="signal peptide" evidence="1">
    <location>
        <begin position="1"/>
        <end position="23"/>
    </location>
</feature>
<evidence type="ECO:0000313" key="4">
    <source>
        <dbReference type="Proteomes" id="UP000267268"/>
    </source>
</evidence>
<evidence type="ECO:0000256" key="1">
    <source>
        <dbReference type="SAM" id="SignalP"/>
    </source>
</evidence>
<feature type="chain" id="PRO_5019175124" evidence="1">
    <location>
        <begin position="24"/>
        <end position="438"/>
    </location>
</feature>
<dbReference type="PIRSF" id="PIRSF028431">
    <property type="entry name" value="UCP028431"/>
    <property type="match status" value="1"/>
</dbReference>
<dbReference type="InterPro" id="IPR019282">
    <property type="entry name" value="Glycoamylase-like_cons_dom"/>
</dbReference>
<organism evidence="3 4">
    <name type="scientific">Flammeovirga pectinis</name>
    <dbReference type="NCBI Taxonomy" id="2494373"/>
    <lineage>
        <taxon>Bacteria</taxon>
        <taxon>Pseudomonadati</taxon>
        <taxon>Bacteroidota</taxon>
        <taxon>Cytophagia</taxon>
        <taxon>Cytophagales</taxon>
        <taxon>Flammeovirgaceae</taxon>
        <taxon>Flammeovirga</taxon>
    </lineage>
</organism>
<dbReference type="Pfam" id="PF10091">
    <property type="entry name" value="Glycoamylase"/>
    <property type="match status" value="1"/>
</dbReference>
<gene>
    <name evidence="3" type="ORF">EI427_22385</name>
</gene>
<proteinExistence type="predicted"/>
<accession>A0A3S9PBK5</accession>
<keyword evidence="1" id="KW-0732">Signal</keyword>
<dbReference type="EMBL" id="CP034563">
    <property type="protein sequence ID" value="AZQ65584.1"/>
    <property type="molecule type" value="Genomic_DNA"/>
</dbReference>
<dbReference type="OrthoDB" id="5937621at2"/>
<dbReference type="KEGG" id="fll:EI427_22385"/>
<protein>
    <submittedName>
        <fullName evidence="3">Beta-glucosidase</fullName>
    </submittedName>
</protein>
<keyword evidence="4" id="KW-1185">Reference proteome</keyword>
<evidence type="ECO:0000259" key="2">
    <source>
        <dbReference type="Pfam" id="PF10091"/>
    </source>
</evidence>
<evidence type="ECO:0000313" key="3">
    <source>
        <dbReference type="EMBL" id="AZQ65584.1"/>
    </source>
</evidence>
<dbReference type="Proteomes" id="UP000267268">
    <property type="component" value="Chromosome 2"/>
</dbReference>
<name>A0A3S9PBK5_9BACT</name>
<reference evidence="3 4" key="1">
    <citation type="submission" date="2018-12" db="EMBL/GenBank/DDBJ databases">
        <title>Flammeovirga pectinis sp. nov., isolated from the gut of the Korean scallop, Patinopecten yessoensis.</title>
        <authorList>
            <person name="Bae J.-W."/>
            <person name="Jeong Y.-S."/>
            <person name="Kang W."/>
        </authorList>
    </citation>
    <scope>NUCLEOTIDE SEQUENCE [LARGE SCALE GENOMIC DNA]</scope>
    <source>
        <strain evidence="3 4">L12M1</strain>
    </source>
</reference>
<dbReference type="InterPro" id="IPR016883">
    <property type="entry name" value="UCP028431"/>
</dbReference>
<sequence>MNNMIIYLATLFFFQTLFGCADAVVVSPPMDIYPDKEKPVLTDQELMDSVQMQTFKYFWDYGHPVSGLSRERSNGDDEIVTSGGSGFGIMAIIVGVERGYISRDEGVNRLNKMYEFLKNADQFHGAFSHWLNGSTGKIKPFSEKDNGGDLVETAFLIEGIITSRNYFSGTSANEVKLRGLATELWEGVDWDWYRNGNDYLLWHWSPNYNFDMNMPLRGFNETQITYLLAVASPTHNVAPSVYTTGWVNGASNYEQSLTKDTAKPLFWAHYSYIGLDPKFTDGTSSKTYHTLFRERTLENRNWCVKQSNKFPYYGENQWGLTASDDPFVGYMAHEPTSTGDNGTISPTAALSSIVYTPEESLSAMRYFYEEHPKLWGAYGFKDAYNLSSGDWYAESFLAIDQGPIITMIENYRTGLLWKYFMMDPDIQNGISQLGWNVE</sequence>
<feature type="domain" description="Glycoamylase-like" evidence="2">
    <location>
        <begin position="215"/>
        <end position="422"/>
    </location>
</feature>